<keyword evidence="2" id="KW-1133">Transmembrane helix</keyword>
<keyword evidence="2" id="KW-0472">Membrane</keyword>
<evidence type="ECO:0000256" key="1">
    <source>
        <dbReference type="SAM" id="MobiDB-lite"/>
    </source>
</evidence>
<evidence type="ECO:0000313" key="4">
    <source>
        <dbReference type="Proteomes" id="UP000230709"/>
    </source>
</evidence>
<sequence>MSVDRVDRFSPRSASLQRDDPVSVPRRRDAAPESDAPRRRAWNSPEKLAPGAGRPLPPEIAFLAAHGAPLVMLQYGAAMARRQGATADAVLIAEGLLTQEAFYRALAAELKVPFLDAPEGLAPSTDLEADAARGYARFAPGSPSGPLWLFAPRGADIVRLMGLSRTAAGRPLFAIATPALLDEALRRASVDSLTRAAAHSVERILPHLCVRRALASGAPVGFILAAAWAAPASQAGLATASLLALAFLGSVLLRIYACAHGPAAEERAPSLAEADLPVYSVIVALYREAPVARQLAKAMAALDYPVLCSSYTLAYLPELSSLCHG</sequence>
<organism evidence="3 4">
    <name type="scientific">Methylosinus trichosporium (strain ATCC 35070 / NCIMB 11131 / UNIQEM 75 / OB3b)</name>
    <dbReference type="NCBI Taxonomy" id="595536"/>
    <lineage>
        <taxon>Bacteria</taxon>
        <taxon>Pseudomonadati</taxon>
        <taxon>Pseudomonadota</taxon>
        <taxon>Alphaproteobacteria</taxon>
        <taxon>Hyphomicrobiales</taxon>
        <taxon>Methylocystaceae</taxon>
        <taxon>Methylosinus</taxon>
    </lineage>
</organism>
<feature type="transmembrane region" description="Helical" evidence="2">
    <location>
        <begin position="213"/>
        <end position="230"/>
    </location>
</feature>
<feature type="compositionally biased region" description="Basic and acidic residues" evidence="1">
    <location>
        <begin position="17"/>
        <end position="38"/>
    </location>
</feature>
<gene>
    <name evidence="3" type="ORF">CQW49_16475</name>
</gene>
<name>A0A2D2D2V4_METT3</name>
<dbReference type="EMBL" id="CP023737">
    <property type="protein sequence ID" value="ATQ69296.1"/>
    <property type="molecule type" value="Genomic_DNA"/>
</dbReference>
<dbReference type="KEGG" id="mtw:CQW49_16475"/>
<protein>
    <recommendedName>
        <fullName evidence="5">Glycosyl transferase</fullName>
    </recommendedName>
</protein>
<dbReference type="Proteomes" id="UP000230709">
    <property type="component" value="Chromosome"/>
</dbReference>
<evidence type="ECO:0000256" key="2">
    <source>
        <dbReference type="SAM" id="Phobius"/>
    </source>
</evidence>
<keyword evidence="4" id="KW-1185">Reference proteome</keyword>
<keyword evidence="2" id="KW-0812">Transmembrane</keyword>
<feature type="transmembrane region" description="Helical" evidence="2">
    <location>
        <begin position="236"/>
        <end position="257"/>
    </location>
</feature>
<feature type="region of interest" description="Disordered" evidence="1">
    <location>
        <begin position="1"/>
        <end position="53"/>
    </location>
</feature>
<dbReference type="RefSeq" id="WP_003613053.1">
    <property type="nucleotide sequence ID" value="NZ_ADVE02000001.1"/>
</dbReference>
<dbReference type="AlphaFoldDB" id="A0A2D2D2V4"/>
<reference evidence="4" key="1">
    <citation type="submission" date="2017-10" db="EMBL/GenBank/DDBJ databases">
        <title>Completed PacBio SMRT sequence of Methylosinus trichosporium OB3b reveals presence of a third large plasmid.</title>
        <authorList>
            <person name="Charles T.C."/>
            <person name="Lynch M.D.J."/>
            <person name="Heil J.R."/>
            <person name="Cheng J."/>
        </authorList>
    </citation>
    <scope>NUCLEOTIDE SEQUENCE [LARGE SCALE GENOMIC DNA]</scope>
    <source>
        <strain evidence="4">OB3b</strain>
    </source>
</reference>
<feature type="compositionally biased region" description="Basic and acidic residues" evidence="1">
    <location>
        <begin position="1"/>
        <end position="10"/>
    </location>
</feature>
<proteinExistence type="predicted"/>
<dbReference type="STRING" id="595536.GCA_000178815_01888"/>
<evidence type="ECO:0000313" key="3">
    <source>
        <dbReference type="EMBL" id="ATQ69296.1"/>
    </source>
</evidence>
<accession>A0A2D2D2V4</accession>
<evidence type="ECO:0008006" key="5">
    <source>
        <dbReference type="Google" id="ProtNLM"/>
    </source>
</evidence>